<name>A0A6B0GQF0_9EURY</name>
<comment type="caution">
    <text evidence="1">The sequence shown here is derived from an EMBL/GenBank/DDBJ whole genome shotgun (WGS) entry which is preliminary data.</text>
</comment>
<protein>
    <recommendedName>
        <fullName evidence="3">ArsR family transcriptional regulator</fullName>
    </recommendedName>
</protein>
<sequence>MRRETTVGGARRTVDGERVSTIGLVHRVLADRHRRFVLRDLVAHYHPLSVCDIVDRAVAELSDGDDERVYQRLGRVLSDEHLPLLESAGLIRSTGERVELTADGLTVARLSRACATYLDRSVVDC</sequence>
<evidence type="ECO:0000313" key="1">
    <source>
        <dbReference type="EMBL" id="MWG33888.1"/>
    </source>
</evidence>
<dbReference type="InterPro" id="IPR036388">
    <property type="entry name" value="WH-like_DNA-bd_sf"/>
</dbReference>
<dbReference type="RefSeq" id="WP_158203611.1">
    <property type="nucleotide sequence ID" value="NZ_WSZK01000012.1"/>
</dbReference>
<evidence type="ECO:0008006" key="3">
    <source>
        <dbReference type="Google" id="ProtNLM"/>
    </source>
</evidence>
<dbReference type="AlphaFoldDB" id="A0A6B0GQF0"/>
<evidence type="ECO:0000313" key="2">
    <source>
        <dbReference type="Proteomes" id="UP000451471"/>
    </source>
</evidence>
<organism evidence="1 2">
    <name type="scientific">Halomarina oriensis</name>
    <dbReference type="NCBI Taxonomy" id="671145"/>
    <lineage>
        <taxon>Archaea</taxon>
        <taxon>Methanobacteriati</taxon>
        <taxon>Methanobacteriota</taxon>
        <taxon>Stenosarchaea group</taxon>
        <taxon>Halobacteria</taxon>
        <taxon>Halobacteriales</taxon>
        <taxon>Natronomonadaceae</taxon>
        <taxon>Halomarina</taxon>
    </lineage>
</organism>
<reference evidence="1 2" key="1">
    <citation type="submission" date="2019-12" db="EMBL/GenBank/DDBJ databases">
        <title>Halocatena pleomorpha gen. nov. sp. nov., an extremely halophilic archaeon of family Halobacteriaceae isolated from saltpan soil.</title>
        <authorList>
            <person name="Pal Y."/>
            <person name="Verma A."/>
            <person name="Krishnamurthi S."/>
            <person name="Kumar P."/>
        </authorList>
    </citation>
    <scope>NUCLEOTIDE SEQUENCE [LARGE SCALE GENOMIC DNA]</scope>
    <source>
        <strain evidence="1 2">JCM 16495</strain>
    </source>
</reference>
<accession>A0A6B0GQF0</accession>
<keyword evidence="2" id="KW-1185">Reference proteome</keyword>
<gene>
    <name evidence="1" type="ORF">GQS65_05155</name>
</gene>
<proteinExistence type="predicted"/>
<dbReference type="EMBL" id="WSZK01000012">
    <property type="protein sequence ID" value="MWG33888.1"/>
    <property type="molecule type" value="Genomic_DNA"/>
</dbReference>
<dbReference type="Gene3D" id="1.10.10.10">
    <property type="entry name" value="Winged helix-like DNA-binding domain superfamily/Winged helix DNA-binding domain"/>
    <property type="match status" value="1"/>
</dbReference>
<dbReference type="Proteomes" id="UP000451471">
    <property type="component" value="Unassembled WGS sequence"/>
</dbReference>